<evidence type="ECO:0000313" key="1">
    <source>
        <dbReference type="EMBL" id="QWM89935.1"/>
    </source>
</evidence>
<proteinExistence type="predicted"/>
<evidence type="ECO:0000313" key="2">
    <source>
        <dbReference type="Proteomes" id="UP000827552"/>
    </source>
</evidence>
<dbReference type="RefSeq" id="YP_010359507.1">
    <property type="nucleotide sequence ID" value="NC_062773.1"/>
</dbReference>
<reference evidence="1 2" key="1">
    <citation type="submission" date="2021-04" db="EMBL/GenBank/DDBJ databases">
        <authorList>
            <person name="Shkoporov A.N."/>
            <person name="Stockdale S.R."/>
            <person name="Guerin E."/>
            <person name="Ross R.P."/>
            <person name="Hill C."/>
        </authorList>
    </citation>
    <scope>NUCLEOTIDE SEQUENCE [LARGE SCALE GENOMIC DNA]</scope>
    <source>
        <strain evidence="2">cr44_1</strain>
    </source>
</reference>
<gene>
    <name evidence="1" type="primary">gp_20480</name>
</gene>
<sequence>MTTDKQKAAVHFCEKWLNVTYNGDINNFQQVSNFLSEYLEEAKLTYEEIACEYESYLWDLMD</sequence>
<dbReference type="GeneID" id="75691705"/>
<keyword evidence="2" id="KW-1185">Reference proteome</keyword>
<dbReference type="EMBL" id="MZ130483">
    <property type="protein sequence ID" value="QWM89935.1"/>
    <property type="molecule type" value="Genomic_DNA"/>
</dbReference>
<organism evidence="1 2">
    <name type="scientific">uncultured phage cr44_1</name>
    <dbReference type="NCBI Taxonomy" id="2986405"/>
    <lineage>
        <taxon>Viruses</taxon>
        <taxon>Duplodnaviria</taxon>
        <taxon>Heunggongvirae</taxon>
        <taxon>Uroviricota</taxon>
        <taxon>Caudoviricetes</taxon>
        <taxon>Crassvirales</taxon>
        <taxon>Steigviridae</taxon>
        <taxon>Asinivirinae</taxon>
        <taxon>Kahnovirus</taxon>
        <taxon>Kahnovirus copri</taxon>
    </lineage>
</organism>
<accession>A0AAE7V2W0</accession>
<name>A0AAE7V2W0_9CAUD</name>
<dbReference type="KEGG" id="vg:75691705"/>
<protein>
    <submittedName>
        <fullName evidence="1">Uncharacterized protein</fullName>
    </submittedName>
</protein>
<dbReference type="Proteomes" id="UP000827552">
    <property type="component" value="Segment"/>
</dbReference>